<comment type="caution">
    <text evidence="5">The sequence shown here is derived from an EMBL/GenBank/DDBJ whole genome shotgun (WGS) entry which is preliminary data.</text>
</comment>
<dbReference type="PANTHER" id="PTHR34135:SF2">
    <property type="entry name" value="LYSOZYME"/>
    <property type="match status" value="1"/>
</dbReference>
<dbReference type="PROSITE" id="PS51904">
    <property type="entry name" value="GLYCOSYL_HYDROL_F25_2"/>
    <property type="match status" value="1"/>
</dbReference>
<dbReference type="PROSITE" id="PS51257">
    <property type="entry name" value="PROKAR_LIPOPROTEIN"/>
    <property type="match status" value="1"/>
</dbReference>
<dbReference type="InterPro" id="IPR017853">
    <property type="entry name" value="GH"/>
</dbReference>
<comment type="similarity">
    <text evidence="1">Belongs to the glycosyl hydrolase 25 family.</text>
</comment>
<gene>
    <name evidence="5" type="ORF">NK718_10905</name>
</gene>
<evidence type="ECO:0000256" key="4">
    <source>
        <dbReference type="SAM" id="SignalP"/>
    </source>
</evidence>
<dbReference type="Pfam" id="PF01183">
    <property type="entry name" value="Glyco_hydro_25"/>
    <property type="match status" value="1"/>
</dbReference>
<accession>A0ABT1LC05</accession>
<proteinExistence type="inferred from homology"/>
<dbReference type="InterPro" id="IPR018077">
    <property type="entry name" value="Glyco_hydro_fam25_subgr"/>
</dbReference>
<keyword evidence="4" id="KW-0732">Signal</keyword>
<dbReference type="Gene3D" id="3.20.20.80">
    <property type="entry name" value="Glycosidases"/>
    <property type="match status" value="1"/>
</dbReference>
<keyword evidence="2 5" id="KW-0378">Hydrolase</keyword>
<dbReference type="PANTHER" id="PTHR34135">
    <property type="entry name" value="LYSOZYME"/>
    <property type="match status" value="1"/>
</dbReference>
<dbReference type="InterPro" id="IPR002053">
    <property type="entry name" value="Glyco_hydro_25"/>
</dbReference>
<dbReference type="GO" id="GO:0016787">
    <property type="term" value="F:hydrolase activity"/>
    <property type="evidence" value="ECO:0007669"/>
    <property type="project" value="UniProtKB-KW"/>
</dbReference>
<keyword evidence="6" id="KW-1185">Reference proteome</keyword>
<feature type="chain" id="PRO_5047332586" evidence="4">
    <location>
        <begin position="30"/>
        <end position="279"/>
    </location>
</feature>
<dbReference type="Proteomes" id="UP001205890">
    <property type="component" value="Unassembled WGS sequence"/>
</dbReference>
<feature type="signal peptide" evidence="4">
    <location>
        <begin position="1"/>
        <end position="29"/>
    </location>
</feature>
<name>A0ABT1LC05_9HYPH</name>
<evidence type="ECO:0000313" key="6">
    <source>
        <dbReference type="Proteomes" id="UP001205890"/>
    </source>
</evidence>
<protein>
    <submittedName>
        <fullName evidence="5">Glycoside hydrolase family 25 protein</fullName>
    </submittedName>
</protein>
<reference evidence="5 6" key="1">
    <citation type="submission" date="2022-07" db="EMBL/GenBank/DDBJ databases">
        <authorList>
            <person name="Li W.-J."/>
            <person name="Deng Q.-Q."/>
        </authorList>
    </citation>
    <scope>NUCLEOTIDE SEQUENCE [LARGE SCALE GENOMIC DNA]</scope>
    <source>
        <strain evidence="5 6">SYSU M60028</strain>
    </source>
</reference>
<keyword evidence="3" id="KW-0326">Glycosidase</keyword>
<dbReference type="SUPFAM" id="SSF51445">
    <property type="entry name" value="(Trans)glycosidases"/>
    <property type="match status" value="1"/>
</dbReference>
<evidence type="ECO:0000313" key="5">
    <source>
        <dbReference type="EMBL" id="MCP8939025.1"/>
    </source>
</evidence>
<organism evidence="5 6">
    <name type="scientific">Alsobacter ponti</name>
    <dbReference type="NCBI Taxonomy" id="2962936"/>
    <lineage>
        <taxon>Bacteria</taxon>
        <taxon>Pseudomonadati</taxon>
        <taxon>Pseudomonadota</taxon>
        <taxon>Alphaproteobacteria</taxon>
        <taxon>Hyphomicrobiales</taxon>
        <taxon>Alsobacteraceae</taxon>
        <taxon>Alsobacter</taxon>
    </lineage>
</organism>
<dbReference type="EMBL" id="JANCLU010000009">
    <property type="protein sequence ID" value="MCP8939025.1"/>
    <property type="molecule type" value="Genomic_DNA"/>
</dbReference>
<evidence type="ECO:0000256" key="3">
    <source>
        <dbReference type="ARBA" id="ARBA00023295"/>
    </source>
</evidence>
<dbReference type="SMART" id="SM00641">
    <property type="entry name" value="Glyco_25"/>
    <property type="match status" value="1"/>
</dbReference>
<evidence type="ECO:0000256" key="2">
    <source>
        <dbReference type="ARBA" id="ARBA00022801"/>
    </source>
</evidence>
<dbReference type="RefSeq" id="WP_254741751.1">
    <property type="nucleotide sequence ID" value="NZ_JANCLU010000009.1"/>
</dbReference>
<sequence length="279" mass="31992">MAFFVRTPRPLQWIGLALAASLLASCTMAPNYYPRKSDSKPHPGVAKAQTYPIHGIDISRYQTNVNWAEVQDAGTKFVFIKATEGGDYLDPQFWSNWSGAKAAGIPRGAYHFVYWCRPADQQARWFAQHIPQDPDALPPVLDLEWNGHSLTCPRKVPKEQALAMIRVMLGELERHTGKKPIIYTDITFHEEVLKGEFEDYPFWIRSVAAEPHERYSDRRWTMWQWTTTGQVPGVRGAVDRNVFNGTEKEWVAWLKRARVIQDEPMEAEATASIRAYLPF</sequence>
<evidence type="ECO:0000256" key="1">
    <source>
        <dbReference type="ARBA" id="ARBA00010646"/>
    </source>
</evidence>
<dbReference type="CDD" id="cd06413">
    <property type="entry name" value="GH25_muramidase_1"/>
    <property type="match status" value="1"/>
</dbReference>